<sequence length="520" mass="59666">MPRYSEERKQAVLNKLLPPLNMTVAEVARSECISAQTLYTWRDKAKQQGYPVPGKKPTSEQWSAEAKLAVVIETATLGEAELSEYCRTKGLYVEQVKAWKSASLQGFGQTREQELTVKRQRKTDQKEIKQLRRELREKEKALAETAALLVLRKKLDGALGERQRGRLTSISKRTELVKLIRDAKQAGARLRLACEEVEISLRTYKRWFKRGIIQADKRPEAVRPTPSNKLSEAEQQMILSVSNETRFASLPPTQIVPTLLDEGVYYASESSFYRVLKAHNQLHHRGRSMAPNANKLPDTFVANRPGEVFCWDITYLPSVVRGQFYYLYMLEDIFGRKIVGAEVYECESGEYAAELLQRTLIHENALYTGVVLHSDNGAPMKSQTMRAKAYELGVTTSYSRPRVSNDNPFAESLFRTCKYRPDWPSHGFKSLEEARRWVLTFTRWYNYEHKHSQLRFVTPHQRHTGQDKSILANRQSRLELAKQANPSRWGKRKIRNCEPVGPTTLNPTRGVNEKNESKAA</sequence>
<dbReference type="InterPro" id="IPR048020">
    <property type="entry name" value="Transpos_IS3"/>
</dbReference>
<proteinExistence type="inferred from homology"/>
<dbReference type="InterPro" id="IPR002514">
    <property type="entry name" value="Transposase_8"/>
</dbReference>
<dbReference type="EMBL" id="PVNP01000171">
    <property type="protein sequence ID" value="PRO72690.1"/>
    <property type="molecule type" value="Genomic_DNA"/>
</dbReference>
<comment type="similarity">
    <text evidence="1">Belongs to the transposase 8 family.</text>
</comment>
<dbReference type="AlphaFoldDB" id="A0A2S9V8A8"/>
<dbReference type="InterPro" id="IPR012337">
    <property type="entry name" value="RNaseH-like_sf"/>
</dbReference>
<dbReference type="GO" id="GO:0004803">
    <property type="term" value="F:transposase activity"/>
    <property type="evidence" value="ECO:0007669"/>
    <property type="project" value="InterPro"/>
</dbReference>
<dbReference type="OrthoDB" id="9813126at2"/>
<feature type="domain" description="Integrase catalytic" evidence="4">
    <location>
        <begin position="301"/>
        <end position="467"/>
    </location>
</feature>
<accession>A0A2S9V8A8</accession>
<dbReference type="PROSITE" id="PS50994">
    <property type="entry name" value="INTEGRASE"/>
    <property type="match status" value="1"/>
</dbReference>
<dbReference type="RefSeq" id="WP_105935337.1">
    <property type="nucleotide sequence ID" value="NZ_PVNP01000171.1"/>
</dbReference>
<dbReference type="GO" id="GO:0006313">
    <property type="term" value="P:DNA transposition"/>
    <property type="evidence" value="ECO:0007669"/>
    <property type="project" value="InterPro"/>
</dbReference>
<dbReference type="Pfam" id="PF01527">
    <property type="entry name" value="HTH_Tnp_1"/>
    <property type="match status" value="1"/>
</dbReference>
<evidence type="ECO:0000256" key="2">
    <source>
        <dbReference type="SAM" id="Coils"/>
    </source>
</evidence>
<evidence type="ECO:0000259" key="4">
    <source>
        <dbReference type="PROSITE" id="PS50994"/>
    </source>
</evidence>
<dbReference type="Pfam" id="PF13683">
    <property type="entry name" value="rve_3"/>
    <property type="match status" value="1"/>
</dbReference>
<evidence type="ECO:0000256" key="3">
    <source>
        <dbReference type="SAM" id="MobiDB-lite"/>
    </source>
</evidence>
<dbReference type="SUPFAM" id="SSF46689">
    <property type="entry name" value="Homeodomain-like"/>
    <property type="match status" value="1"/>
</dbReference>
<feature type="compositionally biased region" description="Basic and acidic residues" evidence="3">
    <location>
        <begin position="511"/>
        <end position="520"/>
    </location>
</feature>
<keyword evidence="2" id="KW-0175">Coiled coil</keyword>
<protein>
    <submittedName>
        <fullName evidence="5">IS3 family transposase</fullName>
    </submittedName>
</protein>
<gene>
    <name evidence="5" type="ORF">C6Y40_15375</name>
</gene>
<dbReference type="GO" id="GO:0015074">
    <property type="term" value="P:DNA integration"/>
    <property type="evidence" value="ECO:0007669"/>
    <property type="project" value="InterPro"/>
</dbReference>
<dbReference type="NCBIfam" id="NF033516">
    <property type="entry name" value="transpos_IS3"/>
    <property type="match status" value="1"/>
</dbReference>
<dbReference type="GO" id="GO:0003677">
    <property type="term" value="F:DNA binding"/>
    <property type="evidence" value="ECO:0007669"/>
    <property type="project" value="InterPro"/>
</dbReference>
<dbReference type="Proteomes" id="UP000238949">
    <property type="component" value="Unassembled WGS sequence"/>
</dbReference>
<dbReference type="PANTHER" id="PTHR46889">
    <property type="entry name" value="TRANSPOSASE INSF FOR INSERTION SEQUENCE IS3B-RELATED"/>
    <property type="match status" value="1"/>
</dbReference>
<feature type="region of interest" description="Disordered" evidence="3">
    <location>
        <begin position="483"/>
        <end position="520"/>
    </location>
</feature>
<evidence type="ECO:0000256" key="1">
    <source>
        <dbReference type="ARBA" id="ARBA00009964"/>
    </source>
</evidence>
<dbReference type="InterPro" id="IPR036397">
    <property type="entry name" value="RNaseH_sf"/>
</dbReference>
<dbReference type="SUPFAM" id="SSF53098">
    <property type="entry name" value="Ribonuclease H-like"/>
    <property type="match status" value="1"/>
</dbReference>
<evidence type="ECO:0000313" key="5">
    <source>
        <dbReference type="EMBL" id="PRO72690.1"/>
    </source>
</evidence>
<dbReference type="InterPro" id="IPR001584">
    <property type="entry name" value="Integrase_cat-core"/>
</dbReference>
<dbReference type="InterPro" id="IPR050900">
    <property type="entry name" value="Transposase_IS3/IS150/IS904"/>
</dbReference>
<dbReference type="PANTHER" id="PTHR46889:SF4">
    <property type="entry name" value="TRANSPOSASE INSO FOR INSERTION SEQUENCE ELEMENT IS911B-RELATED"/>
    <property type="match status" value="1"/>
</dbReference>
<feature type="coiled-coil region" evidence="2">
    <location>
        <begin position="121"/>
        <end position="148"/>
    </location>
</feature>
<name>A0A2S9V8A8_9ALTE</name>
<reference evidence="6" key="1">
    <citation type="journal article" date="2020" name="Int. J. Syst. Evol. Microbiol.">
        <title>Alteromonas alba sp. nov., a marine bacterium isolated from the seawater of the West Pacific Ocean.</title>
        <authorList>
            <person name="Sun C."/>
            <person name="Wu Y.-H."/>
            <person name="Xamxidin M."/>
            <person name="Cheng H."/>
            <person name="Xu X.-W."/>
        </authorList>
    </citation>
    <scope>NUCLEOTIDE SEQUENCE [LARGE SCALE GENOMIC DNA]</scope>
    <source>
        <strain evidence="6">190</strain>
    </source>
</reference>
<evidence type="ECO:0000313" key="6">
    <source>
        <dbReference type="Proteomes" id="UP000238949"/>
    </source>
</evidence>
<organism evidence="5 6">
    <name type="scientific">Alteromonas alba</name>
    <dbReference type="NCBI Taxonomy" id="2079529"/>
    <lineage>
        <taxon>Bacteria</taxon>
        <taxon>Pseudomonadati</taxon>
        <taxon>Pseudomonadota</taxon>
        <taxon>Gammaproteobacteria</taxon>
        <taxon>Alteromonadales</taxon>
        <taxon>Alteromonadaceae</taxon>
        <taxon>Alteromonas/Salinimonas group</taxon>
        <taxon>Alteromonas</taxon>
    </lineage>
</organism>
<keyword evidence="6" id="KW-1185">Reference proteome</keyword>
<dbReference type="Gene3D" id="3.30.420.10">
    <property type="entry name" value="Ribonuclease H-like superfamily/Ribonuclease H"/>
    <property type="match status" value="1"/>
</dbReference>
<dbReference type="InterPro" id="IPR009057">
    <property type="entry name" value="Homeodomain-like_sf"/>
</dbReference>
<comment type="caution">
    <text evidence="5">The sequence shown here is derived from an EMBL/GenBank/DDBJ whole genome shotgun (WGS) entry which is preliminary data.</text>
</comment>